<keyword evidence="5" id="KW-0046">Antibiotic resistance</keyword>
<dbReference type="GO" id="GO:0005524">
    <property type="term" value="F:ATP binding"/>
    <property type="evidence" value="ECO:0007669"/>
    <property type="project" value="UniProtKB-KW"/>
</dbReference>
<dbReference type="InterPro" id="IPR027417">
    <property type="entry name" value="P-loop_NTPase"/>
</dbReference>
<name>A0A8J3ZKR3_9ACTN</name>
<dbReference type="PROSITE" id="PS50893">
    <property type="entry name" value="ABC_TRANSPORTER_2"/>
    <property type="match status" value="1"/>
</dbReference>
<protein>
    <submittedName>
        <fullName evidence="7">ABC transporter ATP-binding protein</fullName>
    </submittedName>
</protein>
<evidence type="ECO:0000256" key="5">
    <source>
        <dbReference type="ARBA" id="ARBA00023251"/>
    </source>
</evidence>
<comment type="caution">
    <text evidence="7">The sequence shown here is derived from an EMBL/GenBank/DDBJ whole genome shotgun (WGS) entry which is preliminary data.</text>
</comment>
<keyword evidence="3" id="KW-0547">Nucleotide-binding</keyword>
<reference evidence="7" key="1">
    <citation type="submission" date="2021-01" db="EMBL/GenBank/DDBJ databases">
        <title>Whole genome shotgun sequence of Virgisporangium aurantiacum NBRC 16421.</title>
        <authorList>
            <person name="Komaki H."/>
            <person name="Tamura T."/>
        </authorList>
    </citation>
    <scope>NUCLEOTIDE SEQUENCE</scope>
    <source>
        <strain evidence="7">NBRC 16421</strain>
    </source>
</reference>
<dbReference type="Proteomes" id="UP000612585">
    <property type="component" value="Unassembled WGS sequence"/>
</dbReference>
<dbReference type="SMART" id="SM00382">
    <property type="entry name" value="AAA"/>
    <property type="match status" value="1"/>
</dbReference>
<proteinExistence type="predicted"/>
<dbReference type="InterPro" id="IPR050763">
    <property type="entry name" value="ABC_transporter_ATP-binding"/>
</dbReference>
<dbReference type="InterPro" id="IPR017871">
    <property type="entry name" value="ABC_transporter-like_CS"/>
</dbReference>
<dbReference type="Gene3D" id="3.40.50.300">
    <property type="entry name" value="P-loop containing nucleotide triphosphate hydrolases"/>
    <property type="match status" value="1"/>
</dbReference>
<sequence>MTTKTGAVRLTGLTKRFGAVTAVDGLDLSIEPGEVVALLGPNGAGKSTTIDLLLGLLRPDAGTVSLYDLAPDRAIAAGRVGAMLQSGGLLPDLNVAEIVTLAASLYKAHRPVPEVMARAGVGDLAKRRVGTLSGGQRQRVRFALALVADPDLIVLDEPTTGLDVEARRAFWTAMHAETARGRTVLFATHYLDEADAYADRVVLMRAGTVIADGTPAHIKSLVAGRTIRATIPGAHLSELAGLPGVDRAEARGNTVLLTCTDSDAALRALLRRTAARDIEVSAHGLEDAFLALTSGETR</sequence>
<dbReference type="GO" id="GO:0046677">
    <property type="term" value="P:response to antibiotic"/>
    <property type="evidence" value="ECO:0007669"/>
    <property type="project" value="UniProtKB-KW"/>
</dbReference>
<dbReference type="PROSITE" id="PS00211">
    <property type="entry name" value="ABC_TRANSPORTER_1"/>
    <property type="match status" value="1"/>
</dbReference>
<accession>A0A8J3ZKR3</accession>
<evidence type="ECO:0000256" key="1">
    <source>
        <dbReference type="ARBA" id="ARBA00004202"/>
    </source>
</evidence>
<dbReference type="EMBL" id="BOPG01000090">
    <property type="protein sequence ID" value="GIJ63245.1"/>
    <property type="molecule type" value="Genomic_DNA"/>
</dbReference>
<keyword evidence="4 7" id="KW-0067">ATP-binding</keyword>
<dbReference type="InterPro" id="IPR003439">
    <property type="entry name" value="ABC_transporter-like_ATP-bd"/>
</dbReference>
<evidence type="ECO:0000256" key="4">
    <source>
        <dbReference type="ARBA" id="ARBA00022840"/>
    </source>
</evidence>
<dbReference type="PANTHER" id="PTHR42711">
    <property type="entry name" value="ABC TRANSPORTER ATP-BINDING PROTEIN"/>
    <property type="match status" value="1"/>
</dbReference>
<comment type="subcellular location">
    <subcellularLocation>
        <location evidence="1">Cell membrane</location>
        <topology evidence="1">Peripheral membrane protein</topology>
    </subcellularLocation>
</comment>
<evidence type="ECO:0000259" key="6">
    <source>
        <dbReference type="PROSITE" id="PS50893"/>
    </source>
</evidence>
<gene>
    <name evidence="7" type="ORF">Vau01_107610</name>
</gene>
<dbReference type="AlphaFoldDB" id="A0A8J3ZKR3"/>
<evidence type="ECO:0000256" key="3">
    <source>
        <dbReference type="ARBA" id="ARBA00022741"/>
    </source>
</evidence>
<dbReference type="InterPro" id="IPR003593">
    <property type="entry name" value="AAA+_ATPase"/>
</dbReference>
<organism evidence="7 8">
    <name type="scientific">Virgisporangium aurantiacum</name>
    <dbReference type="NCBI Taxonomy" id="175570"/>
    <lineage>
        <taxon>Bacteria</taxon>
        <taxon>Bacillati</taxon>
        <taxon>Actinomycetota</taxon>
        <taxon>Actinomycetes</taxon>
        <taxon>Micromonosporales</taxon>
        <taxon>Micromonosporaceae</taxon>
        <taxon>Virgisporangium</taxon>
    </lineage>
</organism>
<dbReference type="GO" id="GO:0016887">
    <property type="term" value="F:ATP hydrolysis activity"/>
    <property type="evidence" value="ECO:0007669"/>
    <property type="project" value="InterPro"/>
</dbReference>
<evidence type="ECO:0000313" key="7">
    <source>
        <dbReference type="EMBL" id="GIJ63245.1"/>
    </source>
</evidence>
<dbReference type="PANTHER" id="PTHR42711:SF17">
    <property type="entry name" value="ABC TRANSPORTER ATP-BINDING PROTEIN"/>
    <property type="match status" value="1"/>
</dbReference>
<dbReference type="GO" id="GO:0005886">
    <property type="term" value="C:plasma membrane"/>
    <property type="evidence" value="ECO:0007669"/>
    <property type="project" value="UniProtKB-SubCell"/>
</dbReference>
<keyword evidence="2" id="KW-0813">Transport</keyword>
<dbReference type="CDD" id="cd03230">
    <property type="entry name" value="ABC_DR_subfamily_A"/>
    <property type="match status" value="1"/>
</dbReference>
<dbReference type="Pfam" id="PF00005">
    <property type="entry name" value="ABC_tran"/>
    <property type="match status" value="1"/>
</dbReference>
<keyword evidence="8" id="KW-1185">Reference proteome</keyword>
<evidence type="ECO:0000313" key="8">
    <source>
        <dbReference type="Proteomes" id="UP000612585"/>
    </source>
</evidence>
<feature type="domain" description="ABC transporter" evidence="6">
    <location>
        <begin position="8"/>
        <end position="231"/>
    </location>
</feature>
<dbReference type="SUPFAM" id="SSF52540">
    <property type="entry name" value="P-loop containing nucleoside triphosphate hydrolases"/>
    <property type="match status" value="1"/>
</dbReference>
<evidence type="ECO:0000256" key="2">
    <source>
        <dbReference type="ARBA" id="ARBA00022448"/>
    </source>
</evidence>